<evidence type="ECO:0000313" key="2">
    <source>
        <dbReference type="EMBL" id="SUF58973.1"/>
    </source>
</evidence>
<reference evidence="2 3" key="1">
    <citation type="submission" date="2018-06" db="EMBL/GenBank/DDBJ databases">
        <authorList>
            <consortium name="Pathogen Informatics"/>
            <person name="Doyle S."/>
        </authorList>
    </citation>
    <scope>NUCLEOTIDE SEQUENCE [LARGE SCALE GENOMIC DNA]</scope>
    <source>
        <strain evidence="2 3">NCTC10252</strain>
    </source>
</reference>
<dbReference type="EMBL" id="UGWP01000004">
    <property type="protein sequence ID" value="SUF58973.1"/>
    <property type="molecule type" value="Genomic_DNA"/>
</dbReference>
<dbReference type="RefSeq" id="WP_061376732.1">
    <property type="nucleotide sequence ID" value="NZ_BCOB01000104.1"/>
</dbReference>
<evidence type="ECO:0000259" key="1">
    <source>
        <dbReference type="PROSITE" id="PS50943"/>
    </source>
</evidence>
<dbReference type="InterPro" id="IPR001387">
    <property type="entry name" value="Cro/C1-type_HTH"/>
</dbReference>
<proteinExistence type="predicted"/>
<dbReference type="CDD" id="cd00093">
    <property type="entry name" value="HTH_XRE"/>
    <property type="match status" value="1"/>
</dbReference>
<name>A0A379QQ01_SALER</name>
<dbReference type="Proteomes" id="UP000254597">
    <property type="component" value="Unassembled WGS sequence"/>
</dbReference>
<dbReference type="Gene3D" id="1.10.260.40">
    <property type="entry name" value="lambda repressor-like DNA-binding domains"/>
    <property type="match status" value="1"/>
</dbReference>
<evidence type="ECO:0000313" key="3">
    <source>
        <dbReference type="Proteomes" id="UP000254597"/>
    </source>
</evidence>
<dbReference type="PROSITE" id="PS50943">
    <property type="entry name" value="HTH_CROC1"/>
    <property type="match status" value="1"/>
</dbReference>
<dbReference type="SMART" id="SM00530">
    <property type="entry name" value="HTH_XRE"/>
    <property type="match status" value="1"/>
</dbReference>
<dbReference type="InterPro" id="IPR010982">
    <property type="entry name" value="Lambda_DNA-bd_dom_sf"/>
</dbReference>
<dbReference type="SUPFAM" id="SSF47413">
    <property type="entry name" value="lambda repressor-like DNA-binding domains"/>
    <property type="match status" value="1"/>
</dbReference>
<gene>
    <name evidence="2" type="ORF">NCTC10252_04319</name>
</gene>
<dbReference type="AlphaFoldDB" id="A0A379QQ01"/>
<feature type="domain" description="HTH cro/C1-type" evidence="1">
    <location>
        <begin position="15"/>
        <end position="73"/>
    </location>
</feature>
<organism evidence="2 3">
    <name type="scientific">Salmonella enterica</name>
    <name type="common">Salmonella choleraesuis</name>
    <dbReference type="NCBI Taxonomy" id="28901"/>
    <lineage>
        <taxon>Bacteria</taxon>
        <taxon>Pseudomonadati</taxon>
        <taxon>Pseudomonadota</taxon>
        <taxon>Gammaproteobacteria</taxon>
        <taxon>Enterobacterales</taxon>
        <taxon>Enterobacteriaceae</taxon>
        <taxon>Salmonella</taxon>
    </lineage>
</organism>
<accession>A0A379QQ01</accession>
<sequence>MKKRLRQRDVFTQRLKEARQRLGISQAAVGIAAAVNRSGASTRFNRYEKGVYEPDMETMARIADALNVPLPWLFTSDENLAELILNFATLSSDSQLRLLDVSRQMLSILPDENA</sequence>
<dbReference type="GO" id="GO:0003677">
    <property type="term" value="F:DNA binding"/>
    <property type="evidence" value="ECO:0007669"/>
    <property type="project" value="InterPro"/>
</dbReference>
<dbReference type="Pfam" id="PF13560">
    <property type="entry name" value="HTH_31"/>
    <property type="match status" value="1"/>
</dbReference>
<protein>
    <submittedName>
        <fullName evidence="2">XRE family transcriptional regulator</fullName>
    </submittedName>
</protein>